<evidence type="ECO:0000313" key="4">
    <source>
        <dbReference type="EMBL" id="KXZ43504.1"/>
    </source>
</evidence>
<dbReference type="Proteomes" id="UP000075714">
    <property type="component" value="Unassembled WGS sequence"/>
</dbReference>
<name>A0A150G0Z0_GONPE</name>
<feature type="chain" id="PRO_5007561852" description="SCP domain-containing protein" evidence="2">
    <location>
        <begin position="20"/>
        <end position="168"/>
    </location>
</feature>
<feature type="compositionally biased region" description="Low complexity" evidence="1">
    <location>
        <begin position="27"/>
        <end position="62"/>
    </location>
</feature>
<dbReference type="SUPFAM" id="SSF55797">
    <property type="entry name" value="PR-1-like"/>
    <property type="match status" value="1"/>
</dbReference>
<dbReference type="STRING" id="33097.A0A150G0Z0"/>
<evidence type="ECO:0000256" key="1">
    <source>
        <dbReference type="SAM" id="MobiDB-lite"/>
    </source>
</evidence>
<evidence type="ECO:0000313" key="5">
    <source>
        <dbReference type="Proteomes" id="UP000075714"/>
    </source>
</evidence>
<dbReference type="PANTHER" id="PTHR10334">
    <property type="entry name" value="CYSTEINE-RICH SECRETORY PROTEIN-RELATED"/>
    <property type="match status" value="1"/>
</dbReference>
<keyword evidence="2" id="KW-0732">Signal</keyword>
<dbReference type="InterPro" id="IPR001283">
    <property type="entry name" value="CRISP-related"/>
</dbReference>
<organism evidence="4 5">
    <name type="scientific">Gonium pectorale</name>
    <name type="common">Green alga</name>
    <dbReference type="NCBI Taxonomy" id="33097"/>
    <lineage>
        <taxon>Eukaryota</taxon>
        <taxon>Viridiplantae</taxon>
        <taxon>Chlorophyta</taxon>
        <taxon>core chlorophytes</taxon>
        <taxon>Chlorophyceae</taxon>
        <taxon>CS clade</taxon>
        <taxon>Chlamydomonadales</taxon>
        <taxon>Volvocaceae</taxon>
        <taxon>Gonium</taxon>
    </lineage>
</organism>
<protein>
    <recommendedName>
        <fullName evidence="3">SCP domain-containing protein</fullName>
    </recommendedName>
</protein>
<dbReference type="InterPro" id="IPR035940">
    <property type="entry name" value="CAP_sf"/>
</dbReference>
<feature type="domain" description="SCP" evidence="3">
    <location>
        <begin position="66"/>
        <end position="167"/>
    </location>
</feature>
<dbReference type="AlphaFoldDB" id="A0A150G0Z0"/>
<evidence type="ECO:0000259" key="3">
    <source>
        <dbReference type="SMART" id="SM00198"/>
    </source>
</evidence>
<reference evidence="5" key="1">
    <citation type="journal article" date="2016" name="Nat. Commun.">
        <title>The Gonium pectorale genome demonstrates co-option of cell cycle regulation during the evolution of multicellularity.</title>
        <authorList>
            <person name="Hanschen E.R."/>
            <person name="Marriage T.N."/>
            <person name="Ferris P.J."/>
            <person name="Hamaji T."/>
            <person name="Toyoda A."/>
            <person name="Fujiyama A."/>
            <person name="Neme R."/>
            <person name="Noguchi H."/>
            <person name="Minakuchi Y."/>
            <person name="Suzuki M."/>
            <person name="Kawai-Toyooka H."/>
            <person name="Smith D.R."/>
            <person name="Sparks H."/>
            <person name="Anderson J."/>
            <person name="Bakaric R."/>
            <person name="Luria V."/>
            <person name="Karger A."/>
            <person name="Kirschner M.W."/>
            <person name="Durand P.M."/>
            <person name="Michod R.E."/>
            <person name="Nozaki H."/>
            <person name="Olson B.J."/>
        </authorList>
    </citation>
    <scope>NUCLEOTIDE SEQUENCE [LARGE SCALE GENOMIC DNA]</scope>
    <source>
        <strain evidence="5">NIES-2863</strain>
    </source>
</reference>
<proteinExistence type="predicted"/>
<dbReference type="EMBL" id="LSYV01000089">
    <property type="protein sequence ID" value="KXZ43504.1"/>
    <property type="molecule type" value="Genomic_DNA"/>
</dbReference>
<accession>A0A150G0Z0</accession>
<evidence type="ECO:0000256" key="2">
    <source>
        <dbReference type="SAM" id="SignalP"/>
    </source>
</evidence>
<comment type="caution">
    <text evidence="4">The sequence shown here is derived from an EMBL/GenBank/DDBJ whole genome shotgun (WGS) entry which is preliminary data.</text>
</comment>
<dbReference type="Pfam" id="PF00188">
    <property type="entry name" value="CAP"/>
    <property type="match status" value="1"/>
</dbReference>
<feature type="region of interest" description="Disordered" evidence="1">
    <location>
        <begin position="24"/>
        <end position="68"/>
    </location>
</feature>
<keyword evidence="5" id="KW-1185">Reference proteome</keyword>
<dbReference type="InterPro" id="IPR014044">
    <property type="entry name" value="CAP_dom"/>
</dbReference>
<dbReference type="Gene3D" id="3.40.33.10">
    <property type="entry name" value="CAP"/>
    <property type="match status" value="1"/>
</dbReference>
<feature type="signal peptide" evidence="2">
    <location>
        <begin position="1"/>
        <end position="19"/>
    </location>
</feature>
<gene>
    <name evidence="4" type="ORF">GPECTOR_88g447</name>
</gene>
<dbReference type="SMART" id="SM00198">
    <property type="entry name" value="SCP"/>
    <property type="match status" value="1"/>
</dbReference>
<sequence>MDKCCSVALLALLLTVAAADQPIVRDPSSTSAPSSTPSDQSGASAPTAATSTPETAYAPSSSGLSSYAQQALDRHNMYRPRHRAPYLRWSSSLEADAQAWANRCVFEHANGVGSGEGENLAWGYADPASFIDAFYQESSQYSYGASQPANWAAVAHFTQASWGGQGGL</sequence>
<dbReference type="OrthoDB" id="529132at2759"/>